<dbReference type="InterPro" id="IPR050090">
    <property type="entry name" value="Tyrosine_recombinase_XerCD"/>
</dbReference>
<sequence>MSFATEQADFIHYLQVERRLSPHTVSSYARVLTRAALILAKETTLTSFAAVDADAMRLLQRAFNFTPEVERRSSRSVAHDLYALSALFKFLLRTDKMQVNPITFIKVPKVKAPLPRVFSAREVTTMLEQKGDSPAKLRDLAAAELFYASGLRVAELCSLDLKDLNFPQSEVRVTGKGNKERLVPFGSFAAKALQAYLQVRACFKPDPHCEALFLNRLGKRITTRGMELRMQALAQEAGLSGMTPHKLRHSFATEILSGGADIRSVQELLGHSSLAATQVYTHVNLERLRRVYAKAHPRDKMQEEE</sequence>
<evidence type="ECO:0000256" key="9">
    <source>
        <dbReference type="HAMAP-Rule" id="MF_01808"/>
    </source>
</evidence>
<dbReference type="HAMAP" id="MF_01808">
    <property type="entry name" value="Recomb_XerC_XerD"/>
    <property type="match status" value="1"/>
</dbReference>
<keyword evidence="6 9" id="KW-0238">DNA-binding</keyword>
<evidence type="ECO:0000256" key="8">
    <source>
        <dbReference type="ARBA" id="ARBA00023306"/>
    </source>
</evidence>
<dbReference type="GO" id="GO:0007059">
    <property type="term" value="P:chromosome segregation"/>
    <property type="evidence" value="ECO:0007669"/>
    <property type="project" value="UniProtKB-UniRule"/>
</dbReference>
<dbReference type="Pfam" id="PF00589">
    <property type="entry name" value="Phage_integrase"/>
    <property type="match status" value="1"/>
</dbReference>
<dbReference type="CDD" id="cd00798">
    <property type="entry name" value="INT_XerDC_C"/>
    <property type="match status" value="1"/>
</dbReference>
<dbReference type="GO" id="GO:0003677">
    <property type="term" value="F:DNA binding"/>
    <property type="evidence" value="ECO:0007669"/>
    <property type="project" value="UniProtKB-UniRule"/>
</dbReference>
<dbReference type="Gene3D" id="1.10.443.10">
    <property type="entry name" value="Intergrase catalytic core"/>
    <property type="match status" value="1"/>
</dbReference>
<evidence type="ECO:0000256" key="4">
    <source>
        <dbReference type="ARBA" id="ARBA00022829"/>
    </source>
</evidence>
<evidence type="ECO:0000259" key="10">
    <source>
        <dbReference type="PROSITE" id="PS51898"/>
    </source>
</evidence>
<keyword evidence="5 9" id="KW-0229">DNA integration</keyword>
<feature type="domain" description="Tyr recombinase" evidence="10">
    <location>
        <begin position="113"/>
        <end position="293"/>
    </location>
</feature>
<protein>
    <recommendedName>
        <fullName evidence="9">Tyrosine recombinase XerC</fullName>
    </recommendedName>
</protein>
<keyword evidence="3 9" id="KW-0132">Cell division</keyword>
<feature type="active site" evidence="9">
    <location>
        <position position="248"/>
    </location>
</feature>
<comment type="subunit">
    <text evidence="9">Forms a cyclic heterotetrameric complex composed of two molecules of XerC and two molecules of XerD.</text>
</comment>
<keyword evidence="4 9" id="KW-0159">Chromosome partition</keyword>
<comment type="similarity">
    <text evidence="9">Belongs to the 'phage' integrase family. XerC subfamily.</text>
</comment>
<feature type="active site" evidence="9">
    <location>
        <position position="176"/>
    </location>
</feature>
<dbReference type="GO" id="GO:0051301">
    <property type="term" value="P:cell division"/>
    <property type="evidence" value="ECO:0007669"/>
    <property type="project" value="UniProtKB-KW"/>
</dbReference>
<evidence type="ECO:0000256" key="2">
    <source>
        <dbReference type="ARBA" id="ARBA00022490"/>
    </source>
</evidence>
<dbReference type="InterPro" id="IPR023009">
    <property type="entry name" value="Tyrosine_recombinase_XerC/XerD"/>
</dbReference>
<comment type="function">
    <text evidence="9">Site-specific tyrosine recombinase, which acts by catalyzing the cutting and rejoining of the recombining DNA molecules. The XerC-XerD complex is essential to convert dimers of the bacterial chromosome into monomers to permit their segregation at cell division. It also contributes to the segregational stability of plasmids.</text>
</comment>
<evidence type="ECO:0000256" key="7">
    <source>
        <dbReference type="ARBA" id="ARBA00023172"/>
    </source>
</evidence>
<dbReference type="GO" id="GO:0005737">
    <property type="term" value="C:cytoplasm"/>
    <property type="evidence" value="ECO:0007669"/>
    <property type="project" value="UniProtKB-SubCell"/>
</dbReference>
<proteinExistence type="inferred from homology"/>
<dbReference type="PANTHER" id="PTHR30349">
    <property type="entry name" value="PHAGE INTEGRASE-RELATED"/>
    <property type="match status" value="1"/>
</dbReference>
<feature type="active site" evidence="9">
    <location>
        <position position="271"/>
    </location>
</feature>
<accession>A0A9E2KNT5</accession>
<dbReference type="InterPro" id="IPR011010">
    <property type="entry name" value="DNA_brk_join_enz"/>
</dbReference>
<gene>
    <name evidence="9" type="primary">xerC</name>
    <name evidence="12" type="ORF">IAA31_05090</name>
</gene>
<keyword evidence="2 9" id="KW-0963">Cytoplasm</keyword>
<feature type="active site" evidence="9">
    <location>
        <position position="152"/>
    </location>
</feature>
<evidence type="ECO:0000256" key="1">
    <source>
        <dbReference type="ARBA" id="ARBA00004496"/>
    </source>
</evidence>
<dbReference type="GO" id="GO:0006313">
    <property type="term" value="P:DNA transposition"/>
    <property type="evidence" value="ECO:0007669"/>
    <property type="project" value="UniProtKB-UniRule"/>
</dbReference>
<evidence type="ECO:0000256" key="6">
    <source>
        <dbReference type="ARBA" id="ARBA00023125"/>
    </source>
</evidence>
<dbReference type="InterPro" id="IPR013762">
    <property type="entry name" value="Integrase-like_cat_sf"/>
</dbReference>
<dbReference type="InterPro" id="IPR002104">
    <property type="entry name" value="Integrase_catalytic"/>
</dbReference>
<feature type="domain" description="Core-binding (CB)" evidence="11">
    <location>
        <begin position="1"/>
        <end position="92"/>
    </location>
</feature>
<evidence type="ECO:0000256" key="5">
    <source>
        <dbReference type="ARBA" id="ARBA00022908"/>
    </source>
</evidence>
<dbReference type="InterPro" id="IPR044068">
    <property type="entry name" value="CB"/>
</dbReference>
<name>A0A9E2KNT5_9GAMM</name>
<dbReference type="InterPro" id="IPR010998">
    <property type="entry name" value="Integrase_recombinase_N"/>
</dbReference>
<keyword evidence="8 9" id="KW-0131">Cell cycle</keyword>
<dbReference type="SUPFAM" id="SSF56349">
    <property type="entry name" value="DNA breaking-rejoining enzymes"/>
    <property type="match status" value="1"/>
</dbReference>
<dbReference type="Pfam" id="PF02899">
    <property type="entry name" value="Phage_int_SAM_1"/>
    <property type="match status" value="1"/>
</dbReference>
<evidence type="ECO:0000313" key="12">
    <source>
        <dbReference type="EMBL" id="MBU3826846.1"/>
    </source>
</evidence>
<evidence type="ECO:0000256" key="3">
    <source>
        <dbReference type="ARBA" id="ARBA00022618"/>
    </source>
</evidence>
<evidence type="ECO:0000259" key="11">
    <source>
        <dbReference type="PROSITE" id="PS51900"/>
    </source>
</evidence>
<dbReference type="Gene3D" id="1.10.150.130">
    <property type="match status" value="1"/>
</dbReference>
<dbReference type="PROSITE" id="PS51900">
    <property type="entry name" value="CB"/>
    <property type="match status" value="1"/>
</dbReference>
<dbReference type="GO" id="GO:0009037">
    <property type="term" value="F:tyrosine-based site-specific recombinase activity"/>
    <property type="evidence" value="ECO:0007669"/>
    <property type="project" value="UniProtKB-UniRule"/>
</dbReference>
<dbReference type="Proteomes" id="UP000824150">
    <property type="component" value="Unassembled WGS sequence"/>
</dbReference>
<dbReference type="EMBL" id="JAHLFG010000054">
    <property type="protein sequence ID" value="MBU3826846.1"/>
    <property type="molecule type" value="Genomic_DNA"/>
</dbReference>
<reference evidence="12" key="1">
    <citation type="journal article" date="2021" name="PeerJ">
        <title>Extensive microbial diversity within the chicken gut microbiome revealed by metagenomics and culture.</title>
        <authorList>
            <person name="Gilroy R."/>
            <person name="Ravi A."/>
            <person name="Getino M."/>
            <person name="Pursley I."/>
            <person name="Horton D.L."/>
            <person name="Alikhan N.F."/>
            <person name="Baker D."/>
            <person name="Gharbi K."/>
            <person name="Hall N."/>
            <person name="Watson M."/>
            <person name="Adriaenssens E.M."/>
            <person name="Foster-Nyarko E."/>
            <person name="Jarju S."/>
            <person name="Secka A."/>
            <person name="Antonio M."/>
            <person name="Oren A."/>
            <person name="Chaudhuri R.R."/>
            <person name="La Ragione R."/>
            <person name="Hildebrand F."/>
            <person name="Pallen M.J."/>
        </authorList>
    </citation>
    <scope>NUCLEOTIDE SEQUENCE</scope>
    <source>
        <strain evidence="12">687</strain>
    </source>
</reference>
<organism evidence="12 13">
    <name type="scientific">Candidatus Anaerobiospirillum merdipullorum</name>
    <dbReference type="NCBI Taxonomy" id="2838450"/>
    <lineage>
        <taxon>Bacteria</taxon>
        <taxon>Pseudomonadati</taxon>
        <taxon>Pseudomonadota</taxon>
        <taxon>Gammaproteobacteria</taxon>
        <taxon>Aeromonadales</taxon>
        <taxon>Succinivibrionaceae</taxon>
        <taxon>Anaerobiospirillum</taxon>
    </lineage>
</organism>
<feature type="active site" evidence="9">
    <location>
        <position position="245"/>
    </location>
</feature>
<comment type="caution">
    <text evidence="12">The sequence shown here is derived from an EMBL/GenBank/DDBJ whole genome shotgun (WGS) entry which is preliminary data.</text>
</comment>
<evidence type="ECO:0000313" key="13">
    <source>
        <dbReference type="Proteomes" id="UP000824150"/>
    </source>
</evidence>
<dbReference type="InterPro" id="IPR004107">
    <property type="entry name" value="Integrase_SAM-like_N"/>
</dbReference>
<reference evidence="12" key="2">
    <citation type="submission" date="2021-04" db="EMBL/GenBank/DDBJ databases">
        <authorList>
            <person name="Gilroy R."/>
        </authorList>
    </citation>
    <scope>NUCLEOTIDE SEQUENCE</scope>
    <source>
        <strain evidence="12">687</strain>
    </source>
</reference>
<dbReference type="PANTHER" id="PTHR30349:SF81">
    <property type="entry name" value="TYROSINE RECOMBINASE XERC"/>
    <property type="match status" value="1"/>
</dbReference>
<feature type="active site" description="O-(3'-phospho-DNA)-tyrosine intermediate" evidence="9">
    <location>
        <position position="280"/>
    </location>
</feature>
<comment type="subcellular location">
    <subcellularLocation>
        <location evidence="1 9">Cytoplasm</location>
    </subcellularLocation>
</comment>
<dbReference type="PROSITE" id="PS51898">
    <property type="entry name" value="TYR_RECOMBINASE"/>
    <property type="match status" value="1"/>
</dbReference>
<dbReference type="AlphaFoldDB" id="A0A9E2KNT5"/>
<keyword evidence="7 9" id="KW-0233">DNA recombination</keyword>